<accession>A0A173S750</accession>
<dbReference type="PROSITE" id="PS51257">
    <property type="entry name" value="PROKAR_LIPOPROTEIN"/>
    <property type="match status" value="1"/>
</dbReference>
<protein>
    <recommendedName>
        <fullName evidence="3">Peptidase M26</fullName>
    </recommendedName>
</protein>
<dbReference type="EMBL" id="CYXP01000001">
    <property type="protein sequence ID" value="CUM85569.1"/>
    <property type="molecule type" value="Genomic_DNA"/>
</dbReference>
<dbReference type="RefSeq" id="WP_057318849.1">
    <property type="nucleotide sequence ID" value="NZ_CYXP01000001.1"/>
</dbReference>
<dbReference type="Proteomes" id="UP000095591">
    <property type="component" value="Unassembled WGS sequence"/>
</dbReference>
<evidence type="ECO:0000313" key="1">
    <source>
        <dbReference type="EMBL" id="CUM85569.1"/>
    </source>
</evidence>
<name>A0A173S750_PARDI</name>
<proteinExistence type="predicted"/>
<gene>
    <name evidence="1" type="ORF">ERS852429_00913</name>
</gene>
<evidence type="ECO:0000313" key="2">
    <source>
        <dbReference type="Proteomes" id="UP000095591"/>
    </source>
</evidence>
<dbReference type="AlphaFoldDB" id="A0A173S750"/>
<evidence type="ECO:0008006" key="3">
    <source>
        <dbReference type="Google" id="ProtNLM"/>
    </source>
</evidence>
<reference evidence="1 2" key="1">
    <citation type="submission" date="2015-09" db="EMBL/GenBank/DDBJ databases">
        <authorList>
            <consortium name="Pathogen Informatics"/>
        </authorList>
    </citation>
    <scope>NUCLEOTIDE SEQUENCE [LARGE SCALE GENOMIC DNA]</scope>
    <source>
        <strain evidence="1 2">2789STDY5608872</strain>
    </source>
</reference>
<sequence>MKTNYFFLLFFLLILMGCSDDKNIPDIPASTEDTYEGVHDLISFTKETEDFTYGDLTFHIKTPDGNIIQRKAKHRRLSGTSLFTMEKGLKEGKYQLLYMEYTIQSDCPDIDGRNGEFGMGCYITVSENGISTETNRDERIGLYGNGTPEDPYRITSADDLAKIQEAILNFHNNGNLVNSSTCFEQQNDISMANYNDQCGWEGNWYQIGLSASYPFTGYYDGNGYTIRDLKMLDKNAVGASLFGFVNQAIISNLTIEKATITGYGALSAIVGAVITKGGSINKTFIKGCVVKKSTIESRSDGVVTDGMAIGGIAGMVDPNVNLWIDSCSVEDCTINGAIAVGGILGGGTVYSMTQITNSHNRNTKVTASYNCAGGIVGYADTLYVYSCSNNGTIKGAASTTAPPGNLPANSIYNVGAGGIAGGSGLSTIISSRNSGTVQGSRGVGGIIGSTLVTTQPKTYYNNTFIGFCSNSGNINGDSYIGGLCGEAQLGAYKSYNEGMIEANSSFAGGILGFAPLASITNTANFNKVIASSYSGGIAGSILAGSLGINTNLGEVASYHEYAGGMIGRAGNTLAMNYCSNFAPISGSSYLGGMIGEVGDAKKWTIMDGVSLGFATFELASTLVGFVPFAKIVGESGEILVNCALTVLSLVLNDIDILSEGFSVFGLISHGHPEIIETERLKGVITHDIAMLESDMDTKLANKIDNLSFASIKLRSKDMTNRFMSNRKTLTEWFESGANHQIYSDAMNYKRGLLSKQILKSKKNEEVLHTVVSGVCCAVNSALLFVTVITFPEGVPAVALMGGALALVSFGNSVSATLDDFVENSVVITQCLNAGEIGQYSSGGLVGQLQQSCLISDCINMGRSNKRANALIGVVNPNVRVGRNLNVGENWYLFAPPASVSYFGNYCMLGTVEQPNPVIMNIFSLQDLKSEKTFTGWDFDVKWEIPSNETGSFPIPKKSEMQFDKPNL</sequence>
<dbReference type="Gene3D" id="2.160.20.110">
    <property type="match status" value="2"/>
</dbReference>
<organism evidence="1 2">
    <name type="scientific">Parabacteroides distasonis</name>
    <dbReference type="NCBI Taxonomy" id="823"/>
    <lineage>
        <taxon>Bacteria</taxon>
        <taxon>Pseudomonadati</taxon>
        <taxon>Bacteroidota</taxon>
        <taxon>Bacteroidia</taxon>
        <taxon>Bacteroidales</taxon>
        <taxon>Tannerellaceae</taxon>
        <taxon>Parabacteroides</taxon>
    </lineage>
</organism>